<dbReference type="RefSeq" id="WP_089330227.1">
    <property type="nucleotide sequence ID" value="NZ_FZOR01000047.1"/>
</dbReference>
<reference evidence="2 3" key="1">
    <citation type="submission" date="2017-06" db="EMBL/GenBank/DDBJ databases">
        <authorList>
            <person name="Kim H.J."/>
            <person name="Triplett B.A."/>
        </authorList>
    </citation>
    <scope>NUCLEOTIDE SEQUENCE [LARGE SCALE GENOMIC DNA]</scope>
    <source>
        <strain evidence="2 3">DSM 44715</strain>
    </source>
</reference>
<feature type="chain" id="PRO_5012941264" evidence="1">
    <location>
        <begin position="30"/>
        <end position="309"/>
    </location>
</feature>
<organism evidence="2 3">
    <name type="scientific">Actinomadura meyerae</name>
    <dbReference type="NCBI Taxonomy" id="240840"/>
    <lineage>
        <taxon>Bacteria</taxon>
        <taxon>Bacillati</taxon>
        <taxon>Actinomycetota</taxon>
        <taxon>Actinomycetes</taxon>
        <taxon>Streptosporangiales</taxon>
        <taxon>Thermomonosporaceae</taxon>
        <taxon>Actinomadura</taxon>
    </lineage>
</organism>
<keyword evidence="3" id="KW-1185">Reference proteome</keyword>
<evidence type="ECO:0000313" key="2">
    <source>
        <dbReference type="EMBL" id="SNT57645.1"/>
    </source>
</evidence>
<keyword evidence="1" id="KW-0732">Signal</keyword>
<dbReference type="AlphaFoldDB" id="A0A239NS10"/>
<accession>A0A239NS10</accession>
<dbReference type="OrthoDB" id="5177340at2"/>
<name>A0A239NS10_9ACTN</name>
<feature type="signal peptide" evidence="1">
    <location>
        <begin position="1"/>
        <end position="29"/>
    </location>
</feature>
<dbReference type="SUPFAM" id="SSF75011">
    <property type="entry name" value="3-carboxy-cis,cis-mucoante lactonizing enzyme"/>
    <property type="match status" value="1"/>
</dbReference>
<evidence type="ECO:0000256" key="1">
    <source>
        <dbReference type="SAM" id="SignalP"/>
    </source>
</evidence>
<sequence>MRISPRRIGALLVSAVLGLSVLTPGPAHAAAWHSVPLPFLWWQNRVEDIAAAGPDSVWIGGVQGYIPGLPLPVSYGNPVVRRWDGSGWKEYPLNGWTGQGSIHEVAAAPGEVWIQGGAYMARFDGAAFQKVTPPPDVSALEAGTSGVYAASWSDDKVYKWNGSGWDAASLPPQARWTGNAYETVDPPAAEPVGVAANGPSGLYALADADPFDDVPAHVWRRTAGGWSEVPVPAGLLARTIAQDSTGTLWVAGGPSNQYSVYSFDGTTWTKRYGPAIDGISQLVAVPGTGTVWGLGFGPPFGDPQVSTNA</sequence>
<evidence type="ECO:0000313" key="3">
    <source>
        <dbReference type="Proteomes" id="UP000198318"/>
    </source>
</evidence>
<proteinExistence type="predicted"/>
<dbReference type="EMBL" id="FZOR01000047">
    <property type="protein sequence ID" value="SNT57645.1"/>
    <property type="molecule type" value="Genomic_DNA"/>
</dbReference>
<gene>
    <name evidence="2" type="ORF">SAMN05443665_104759</name>
</gene>
<dbReference type="Proteomes" id="UP000198318">
    <property type="component" value="Unassembled WGS sequence"/>
</dbReference>
<protein>
    <submittedName>
        <fullName evidence="2">Uncharacterized protein</fullName>
    </submittedName>
</protein>